<evidence type="ECO:0000256" key="4">
    <source>
        <dbReference type="ARBA" id="ARBA00023054"/>
    </source>
</evidence>
<evidence type="ECO:0000256" key="3">
    <source>
        <dbReference type="ARBA" id="ARBA00021840"/>
    </source>
</evidence>
<feature type="region of interest" description="Disordered" evidence="7">
    <location>
        <begin position="369"/>
        <end position="393"/>
    </location>
</feature>
<dbReference type="InterPro" id="IPR003798">
    <property type="entry name" value="DNA_recombination_RmuC"/>
</dbReference>
<reference evidence="9" key="1">
    <citation type="submission" date="2022-08" db="EMBL/GenBank/DDBJ databases">
        <title>Nisaea acidiphila sp. nov., isolated from a marine algal debris and emended description of the genus Nisaea Urios et al. 2008.</title>
        <authorList>
            <person name="Kwon K."/>
        </authorList>
    </citation>
    <scope>NUCLEOTIDE SEQUENCE</scope>
    <source>
        <strain evidence="9">MEBiC11861</strain>
    </source>
</reference>
<keyword evidence="8" id="KW-1133">Transmembrane helix</keyword>
<dbReference type="Pfam" id="PF02646">
    <property type="entry name" value="RmuC"/>
    <property type="match status" value="1"/>
</dbReference>
<dbReference type="EMBL" id="CP102480">
    <property type="protein sequence ID" value="UUX51977.1"/>
    <property type="molecule type" value="Genomic_DNA"/>
</dbReference>
<protein>
    <recommendedName>
        <fullName evidence="3">DNA recombination protein RmuC homolog</fullName>
    </recommendedName>
</protein>
<evidence type="ECO:0000313" key="9">
    <source>
        <dbReference type="EMBL" id="UUX51977.1"/>
    </source>
</evidence>
<proteinExistence type="inferred from homology"/>
<evidence type="ECO:0000256" key="7">
    <source>
        <dbReference type="SAM" id="MobiDB-lite"/>
    </source>
</evidence>
<evidence type="ECO:0000256" key="1">
    <source>
        <dbReference type="ARBA" id="ARBA00003416"/>
    </source>
</evidence>
<dbReference type="AlphaFoldDB" id="A0A9J7AZY2"/>
<accession>A0A9J7AZY2</accession>
<evidence type="ECO:0000256" key="8">
    <source>
        <dbReference type="SAM" id="Phobius"/>
    </source>
</evidence>
<name>A0A9J7AZY2_9PROT</name>
<gene>
    <name evidence="9" type="primary">rmuC</name>
    <name evidence="9" type="ORF">NUH88_09785</name>
</gene>
<sequence length="393" mass="43035">MDGLTLALAAIAVLAVLVAVVALLRGRGSDPRLSAALEEAARRQAEQAERAAAAQAELAGRVTQLSENHAAAQAKIAELMQVQEREVAKRLDERLADVTRKVGESLEKSSTKAQTSLSELQQRLAVIDAAQKNITELSTQVVGLQDILSNKQARGAFGEIQLNDLVSSILPPNAYRFQAQVGENRRVDCLIDLPNPPGSIAIDAKFPLESYHALTNASTDTEREQARKQMAAAILKHVKDIASRYIVPGETAESALMFLPSEAIYAELHANLPHVVEQSWKERVWIVSPTTLMATLNTVRAVLKDARMREQAHVIQKEVRTMLVDVGRLDDRVGKLETHFNQAEKDIRDIRTSTNKITRRGERIEEIEVGTAEGSGETAADLLGNTDRLPLES</sequence>
<evidence type="ECO:0000256" key="6">
    <source>
        <dbReference type="SAM" id="Coils"/>
    </source>
</evidence>
<dbReference type="Proteomes" id="UP001060336">
    <property type="component" value="Chromosome"/>
</dbReference>
<feature type="transmembrane region" description="Helical" evidence="8">
    <location>
        <begin position="6"/>
        <end position="24"/>
    </location>
</feature>
<keyword evidence="5" id="KW-0233">DNA recombination</keyword>
<keyword evidence="4 6" id="KW-0175">Coiled coil</keyword>
<dbReference type="PANTHER" id="PTHR30563:SF0">
    <property type="entry name" value="DNA RECOMBINATION PROTEIN RMUC"/>
    <property type="match status" value="1"/>
</dbReference>
<keyword evidence="8" id="KW-0472">Membrane</keyword>
<evidence type="ECO:0000256" key="2">
    <source>
        <dbReference type="ARBA" id="ARBA00009840"/>
    </source>
</evidence>
<dbReference type="RefSeq" id="WP_257771774.1">
    <property type="nucleotide sequence ID" value="NZ_CP102480.1"/>
</dbReference>
<organism evidence="9 10">
    <name type="scientific">Nisaea acidiphila</name>
    <dbReference type="NCBI Taxonomy" id="1862145"/>
    <lineage>
        <taxon>Bacteria</taxon>
        <taxon>Pseudomonadati</taxon>
        <taxon>Pseudomonadota</taxon>
        <taxon>Alphaproteobacteria</taxon>
        <taxon>Rhodospirillales</taxon>
        <taxon>Thalassobaculaceae</taxon>
        <taxon>Nisaea</taxon>
    </lineage>
</organism>
<evidence type="ECO:0000313" key="10">
    <source>
        <dbReference type="Proteomes" id="UP001060336"/>
    </source>
</evidence>
<dbReference type="KEGG" id="naci:NUH88_09785"/>
<keyword evidence="8" id="KW-0812">Transmembrane</keyword>
<dbReference type="GO" id="GO:0006310">
    <property type="term" value="P:DNA recombination"/>
    <property type="evidence" value="ECO:0007669"/>
    <property type="project" value="UniProtKB-KW"/>
</dbReference>
<comment type="function">
    <text evidence="1">Involved in DNA recombination.</text>
</comment>
<evidence type="ECO:0000256" key="5">
    <source>
        <dbReference type="ARBA" id="ARBA00023172"/>
    </source>
</evidence>
<comment type="similarity">
    <text evidence="2">Belongs to the RmuC family.</text>
</comment>
<keyword evidence="10" id="KW-1185">Reference proteome</keyword>
<dbReference type="PANTHER" id="PTHR30563">
    <property type="entry name" value="DNA RECOMBINATION PROTEIN RMUC"/>
    <property type="match status" value="1"/>
</dbReference>
<feature type="coiled-coil region" evidence="6">
    <location>
        <begin position="37"/>
        <end position="82"/>
    </location>
</feature>